<evidence type="ECO:0000313" key="5">
    <source>
        <dbReference type="EMBL" id="NJR80446.1"/>
    </source>
</evidence>
<dbReference type="NCBIfam" id="TIGR01543">
    <property type="entry name" value="proheadase_HK97"/>
    <property type="match status" value="1"/>
</dbReference>
<keyword evidence="3" id="KW-0378">Hydrolase</keyword>
<dbReference type="Proteomes" id="UP000732399">
    <property type="component" value="Unassembled WGS sequence"/>
</dbReference>
<dbReference type="InterPro" id="IPR006433">
    <property type="entry name" value="Prohead_protease"/>
</dbReference>
<evidence type="ECO:0000256" key="2">
    <source>
        <dbReference type="ARBA" id="ARBA00022670"/>
    </source>
</evidence>
<dbReference type="SUPFAM" id="SSF50789">
    <property type="entry name" value="Herpes virus serine proteinase, assemblin"/>
    <property type="match status" value="1"/>
</dbReference>
<evidence type="ECO:0000256" key="1">
    <source>
        <dbReference type="ARBA" id="ARBA00022612"/>
    </source>
</evidence>
<dbReference type="GO" id="GO:0006508">
    <property type="term" value="P:proteolysis"/>
    <property type="evidence" value="ECO:0007669"/>
    <property type="project" value="UniProtKB-KW"/>
</dbReference>
<protein>
    <submittedName>
        <fullName evidence="5">HK97 family phage prohead protease</fullName>
    </submittedName>
</protein>
<evidence type="ECO:0000256" key="3">
    <source>
        <dbReference type="ARBA" id="ARBA00022801"/>
    </source>
</evidence>
<dbReference type="EMBL" id="JAAVJH010000018">
    <property type="protein sequence ID" value="NJR80446.1"/>
    <property type="molecule type" value="Genomic_DNA"/>
</dbReference>
<reference evidence="5 6" key="1">
    <citation type="submission" date="2020-03" db="EMBL/GenBank/DDBJ databases">
        <authorList>
            <person name="Wang L."/>
            <person name="He N."/>
            <person name="Li Y."/>
            <person name="Fang Y."/>
            <person name="Zhang F."/>
        </authorList>
    </citation>
    <scope>NUCLEOTIDE SEQUENCE [LARGE SCALE GENOMIC DNA]</scope>
    <source>
        <strain evidence="5 6">36D10-4-7</strain>
    </source>
</reference>
<sequence length="207" mass="22462">MRHLDFPLDVKDVGEDGSVEGLAAAYNNIDHGGDIILPGAFTKTLKGRKSLPMLLYHDQRMPIGVWTDFDDTPKGLKLKGRITTVTAVGTDALALAREGALAGLSIGYRSVKERYTDSARELIEVALHETSLVAIPMNERAQLTRVKDILAHGQLPSVRQFEEFLRDAGGFSKSLAAAIASKATPHLRGDPDVKADEAAEFWRGLLG</sequence>
<comment type="caution">
    <text evidence="5">The sequence shown here is derived from an EMBL/GenBank/DDBJ whole genome shotgun (WGS) entry which is preliminary data.</text>
</comment>
<evidence type="ECO:0000313" key="6">
    <source>
        <dbReference type="Proteomes" id="UP000732399"/>
    </source>
</evidence>
<feature type="domain" description="Prohead serine protease" evidence="4">
    <location>
        <begin position="9"/>
        <end position="145"/>
    </location>
</feature>
<dbReference type="GO" id="GO:0008233">
    <property type="term" value="F:peptidase activity"/>
    <property type="evidence" value="ECO:0007669"/>
    <property type="project" value="UniProtKB-KW"/>
</dbReference>
<keyword evidence="1" id="KW-1188">Viral release from host cell</keyword>
<proteinExistence type="predicted"/>
<organism evidence="5 6">
    <name type="scientific">Sphingomonas corticis</name>
    <dbReference type="NCBI Taxonomy" id="2722791"/>
    <lineage>
        <taxon>Bacteria</taxon>
        <taxon>Pseudomonadati</taxon>
        <taxon>Pseudomonadota</taxon>
        <taxon>Alphaproteobacteria</taxon>
        <taxon>Sphingomonadales</taxon>
        <taxon>Sphingomonadaceae</taxon>
        <taxon>Sphingomonas</taxon>
    </lineage>
</organism>
<evidence type="ECO:0000259" key="4">
    <source>
        <dbReference type="Pfam" id="PF04586"/>
    </source>
</evidence>
<accession>A0ABX1CSY6</accession>
<name>A0ABX1CSY6_9SPHN</name>
<dbReference type="InterPro" id="IPR054613">
    <property type="entry name" value="Peptidase_S78_dom"/>
</dbReference>
<dbReference type="RefSeq" id="WP_168136001.1">
    <property type="nucleotide sequence ID" value="NZ_JAAVJH010000018.1"/>
</dbReference>
<gene>
    <name evidence="5" type="ORF">HBH26_17855</name>
</gene>
<keyword evidence="6" id="KW-1185">Reference proteome</keyword>
<dbReference type="Pfam" id="PF04586">
    <property type="entry name" value="Peptidase_S78"/>
    <property type="match status" value="1"/>
</dbReference>
<keyword evidence="2 5" id="KW-0645">Protease</keyword>